<dbReference type="InterPro" id="IPR003599">
    <property type="entry name" value="Ig_sub"/>
</dbReference>
<dbReference type="EMBL" id="JACVVK020000541">
    <property type="protein sequence ID" value="KAK7467746.1"/>
    <property type="molecule type" value="Genomic_DNA"/>
</dbReference>
<feature type="domain" description="Ig-like" evidence="2">
    <location>
        <begin position="64"/>
        <end position="138"/>
    </location>
</feature>
<feature type="non-terminal residue" evidence="3">
    <location>
        <position position="522"/>
    </location>
</feature>
<feature type="compositionally biased region" description="Basic and acidic residues" evidence="1">
    <location>
        <begin position="324"/>
        <end position="336"/>
    </location>
</feature>
<dbReference type="AlphaFoldDB" id="A0ABD0JA89"/>
<protein>
    <recommendedName>
        <fullName evidence="2">Ig-like domain-containing protein</fullName>
    </recommendedName>
</protein>
<dbReference type="SUPFAM" id="SSF48726">
    <property type="entry name" value="Immunoglobulin"/>
    <property type="match status" value="1"/>
</dbReference>
<proteinExistence type="predicted"/>
<sequence>SQTVSVATTTYSTSAHADTRYRAGTCTFSSTDVSTTDKYYKAVVYPGATSTVYGPLNVEHPDSPRLTCSPSPYVPEESTVSCTCSTQSVGKPSGRLRWFKGNDNNNVINSGNYGNTKLNMTPQTLSRSDHGAVFRCDVDWIKPILGGKYNASLFSCGASVLTAREPVTARPALVSTLHRSSITSILTDCTIICSCVTGKNVYTLAIIVYSRRKHLPETCPRQQQMKNMISVNVRDLRDEFTTHLTALLKRIDSLESENQKLKSQIGEQKRTINSLHQTARQVKSETSYTQTENHVPSQLTSSQQSLISTSGVQSQSDTGNTRDPPCHVDVDIDSDARSPSPALLLQSEPSTQSDDTKHAGDARPKLHIPERGRVAYFQRDGVHLNNRGLAVLLRSIKDFLYDRGSATDIDSLTLTVPREVTENQSVTFTCRADGRPTPSVALANRYNGTELASQSSPLSYSVSRARCEDAGAYTCTASNEIGRTTMDGVLLRVKSSATEGVGLPSARQVKVTDWFSVTSRGT</sequence>
<gene>
    <name evidence="3" type="ORF">BaRGS_00037021</name>
</gene>
<evidence type="ECO:0000256" key="1">
    <source>
        <dbReference type="SAM" id="MobiDB-lite"/>
    </source>
</evidence>
<dbReference type="SMART" id="SM00409">
    <property type="entry name" value="IG"/>
    <property type="match status" value="1"/>
</dbReference>
<dbReference type="PANTHER" id="PTHR46013:SF7">
    <property type="entry name" value="IG-LIKE DOMAIN-CONTAINING PROTEIN"/>
    <property type="match status" value="1"/>
</dbReference>
<feature type="compositionally biased region" description="Basic and acidic residues" evidence="1">
    <location>
        <begin position="354"/>
        <end position="367"/>
    </location>
</feature>
<evidence type="ECO:0000313" key="4">
    <source>
        <dbReference type="Proteomes" id="UP001519460"/>
    </source>
</evidence>
<reference evidence="3 4" key="1">
    <citation type="journal article" date="2023" name="Sci. Data">
        <title>Genome assembly of the Korean intertidal mud-creeper Batillaria attramentaria.</title>
        <authorList>
            <person name="Patra A.K."/>
            <person name="Ho P.T."/>
            <person name="Jun S."/>
            <person name="Lee S.J."/>
            <person name="Kim Y."/>
            <person name="Won Y.J."/>
        </authorList>
    </citation>
    <scope>NUCLEOTIDE SEQUENCE [LARGE SCALE GENOMIC DNA]</scope>
    <source>
        <strain evidence="3">Wonlab-2016</strain>
    </source>
</reference>
<dbReference type="PROSITE" id="PS50835">
    <property type="entry name" value="IG_LIKE"/>
    <property type="match status" value="2"/>
</dbReference>
<dbReference type="Proteomes" id="UP001519460">
    <property type="component" value="Unassembled WGS sequence"/>
</dbReference>
<accession>A0ABD0JA89</accession>
<feature type="compositionally biased region" description="Low complexity" evidence="1">
    <location>
        <begin position="297"/>
        <end position="310"/>
    </location>
</feature>
<dbReference type="PANTHER" id="PTHR46013">
    <property type="entry name" value="VASCULAR CELL ADHESION MOLECULE 1"/>
    <property type="match status" value="1"/>
</dbReference>
<feature type="non-terminal residue" evidence="3">
    <location>
        <position position="1"/>
    </location>
</feature>
<organism evidence="3 4">
    <name type="scientific">Batillaria attramentaria</name>
    <dbReference type="NCBI Taxonomy" id="370345"/>
    <lineage>
        <taxon>Eukaryota</taxon>
        <taxon>Metazoa</taxon>
        <taxon>Spiralia</taxon>
        <taxon>Lophotrochozoa</taxon>
        <taxon>Mollusca</taxon>
        <taxon>Gastropoda</taxon>
        <taxon>Caenogastropoda</taxon>
        <taxon>Sorbeoconcha</taxon>
        <taxon>Cerithioidea</taxon>
        <taxon>Batillariidae</taxon>
        <taxon>Batillaria</taxon>
    </lineage>
</organism>
<dbReference type="SMART" id="SM00408">
    <property type="entry name" value="IGc2"/>
    <property type="match status" value="1"/>
</dbReference>
<feature type="domain" description="Ig-like" evidence="2">
    <location>
        <begin position="410"/>
        <end position="487"/>
    </location>
</feature>
<evidence type="ECO:0000313" key="3">
    <source>
        <dbReference type="EMBL" id="KAK7467746.1"/>
    </source>
</evidence>
<feature type="compositionally biased region" description="Polar residues" evidence="1">
    <location>
        <begin position="311"/>
        <end position="321"/>
    </location>
</feature>
<name>A0ABD0JA89_9CAEN</name>
<dbReference type="InterPro" id="IPR013783">
    <property type="entry name" value="Ig-like_fold"/>
</dbReference>
<dbReference type="InterPro" id="IPR036179">
    <property type="entry name" value="Ig-like_dom_sf"/>
</dbReference>
<feature type="compositionally biased region" description="Polar residues" evidence="1">
    <location>
        <begin position="277"/>
        <end position="296"/>
    </location>
</feature>
<feature type="region of interest" description="Disordered" evidence="1">
    <location>
        <begin position="277"/>
        <end position="367"/>
    </location>
</feature>
<dbReference type="Pfam" id="PF13927">
    <property type="entry name" value="Ig_3"/>
    <property type="match status" value="1"/>
</dbReference>
<dbReference type="Gene3D" id="2.60.40.10">
    <property type="entry name" value="Immunoglobulins"/>
    <property type="match status" value="2"/>
</dbReference>
<dbReference type="InterPro" id="IPR003598">
    <property type="entry name" value="Ig_sub2"/>
</dbReference>
<dbReference type="InterPro" id="IPR007110">
    <property type="entry name" value="Ig-like_dom"/>
</dbReference>
<comment type="caution">
    <text evidence="3">The sequence shown here is derived from an EMBL/GenBank/DDBJ whole genome shotgun (WGS) entry which is preliminary data.</text>
</comment>
<keyword evidence="4" id="KW-1185">Reference proteome</keyword>
<evidence type="ECO:0000259" key="2">
    <source>
        <dbReference type="PROSITE" id="PS50835"/>
    </source>
</evidence>